<dbReference type="RefSeq" id="WP_078346523.1">
    <property type="nucleotide sequence ID" value="NZ_MBTF01000002.1"/>
</dbReference>
<reference evidence="9 10" key="1">
    <citation type="submission" date="2016-07" db="EMBL/GenBank/DDBJ databases">
        <title>Genomic analysis of zinc-resistant bacterium Mucilaginibacter pedocola TBZ30.</title>
        <authorList>
            <person name="Huang J."/>
            <person name="Tang J."/>
        </authorList>
    </citation>
    <scope>NUCLEOTIDE SEQUENCE [LARGE SCALE GENOMIC DNA]</scope>
    <source>
        <strain evidence="9 10">TBZ30</strain>
    </source>
</reference>
<keyword evidence="5 6" id="KW-0472">Membrane</keyword>
<protein>
    <recommendedName>
        <fullName evidence="11">ABC transporter permease</fullName>
    </recommendedName>
</protein>
<gene>
    <name evidence="9" type="ORF">BC343_19860</name>
</gene>
<keyword evidence="3 6" id="KW-0812">Transmembrane</keyword>
<keyword evidence="2" id="KW-1003">Cell membrane</keyword>
<dbReference type="STRING" id="1792845.BC343_19860"/>
<comment type="subcellular location">
    <subcellularLocation>
        <location evidence="1">Cell membrane</location>
        <topology evidence="1">Multi-pass membrane protein</topology>
    </subcellularLocation>
</comment>
<feature type="transmembrane region" description="Helical" evidence="6">
    <location>
        <begin position="769"/>
        <end position="792"/>
    </location>
</feature>
<feature type="transmembrane region" description="Helical" evidence="6">
    <location>
        <begin position="727"/>
        <end position="754"/>
    </location>
</feature>
<evidence type="ECO:0008006" key="11">
    <source>
        <dbReference type="Google" id="ProtNLM"/>
    </source>
</evidence>
<dbReference type="InterPro" id="IPR003838">
    <property type="entry name" value="ABC3_permease_C"/>
</dbReference>
<keyword evidence="10" id="KW-1185">Reference proteome</keyword>
<keyword evidence="4 6" id="KW-1133">Transmembrane helix</keyword>
<dbReference type="OrthoDB" id="1451596at2"/>
<dbReference type="AlphaFoldDB" id="A0A1S9PJY4"/>
<feature type="transmembrane region" description="Helical" evidence="6">
    <location>
        <begin position="21"/>
        <end position="41"/>
    </location>
</feature>
<dbReference type="Pfam" id="PF02687">
    <property type="entry name" value="FtsX"/>
    <property type="match status" value="2"/>
</dbReference>
<evidence type="ECO:0000256" key="4">
    <source>
        <dbReference type="ARBA" id="ARBA00022989"/>
    </source>
</evidence>
<dbReference type="GO" id="GO:0022857">
    <property type="term" value="F:transmembrane transporter activity"/>
    <property type="evidence" value="ECO:0007669"/>
    <property type="project" value="TreeGrafter"/>
</dbReference>
<evidence type="ECO:0000256" key="2">
    <source>
        <dbReference type="ARBA" id="ARBA00022475"/>
    </source>
</evidence>
<comment type="caution">
    <text evidence="9">The sequence shown here is derived from an EMBL/GenBank/DDBJ whole genome shotgun (WGS) entry which is preliminary data.</text>
</comment>
<evidence type="ECO:0000256" key="3">
    <source>
        <dbReference type="ARBA" id="ARBA00022692"/>
    </source>
</evidence>
<dbReference type="PANTHER" id="PTHR30572:SF18">
    <property type="entry name" value="ABC-TYPE MACROLIDE FAMILY EXPORT SYSTEM PERMEASE COMPONENT 2"/>
    <property type="match status" value="1"/>
</dbReference>
<feature type="domain" description="MacB-like periplasmic core" evidence="8">
    <location>
        <begin position="20"/>
        <end position="240"/>
    </location>
</feature>
<feature type="transmembrane region" description="Helical" evidence="6">
    <location>
        <begin position="332"/>
        <end position="358"/>
    </location>
</feature>
<feature type="transmembrane region" description="Helical" evidence="6">
    <location>
        <begin position="284"/>
        <end position="307"/>
    </location>
</feature>
<dbReference type="EMBL" id="MBTF01000002">
    <property type="protein sequence ID" value="OOQ61247.1"/>
    <property type="molecule type" value="Genomic_DNA"/>
</dbReference>
<evidence type="ECO:0000313" key="9">
    <source>
        <dbReference type="EMBL" id="OOQ61247.1"/>
    </source>
</evidence>
<evidence type="ECO:0000259" key="8">
    <source>
        <dbReference type="Pfam" id="PF12704"/>
    </source>
</evidence>
<dbReference type="InterPro" id="IPR025857">
    <property type="entry name" value="MacB_PCD"/>
</dbReference>
<dbReference type="GO" id="GO:0005886">
    <property type="term" value="C:plasma membrane"/>
    <property type="evidence" value="ECO:0007669"/>
    <property type="project" value="UniProtKB-SubCell"/>
</dbReference>
<feature type="transmembrane region" description="Helical" evidence="6">
    <location>
        <begin position="424"/>
        <end position="448"/>
    </location>
</feature>
<feature type="domain" description="ABC3 transporter permease C-terminal" evidence="7">
    <location>
        <begin position="686"/>
        <end position="795"/>
    </location>
</feature>
<dbReference type="PANTHER" id="PTHR30572">
    <property type="entry name" value="MEMBRANE COMPONENT OF TRANSPORTER-RELATED"/>
    <property type="match status" value="1"/>
</dbReference>
<organism evidence="9 10">
    <name type="scientific">Mucilaginibacter pedocola</name>
    <dbReference type="NCBI Taxonomy" id="1792845"/>
    <lineage>
        <taxon>Bacteria</taxon>
        <taxon>Pseudomonadati</taxon>
        <taxon>Bacteroidota</taxon>
        <taxon>Sphingobacteriia</taxon>
        <taxon>Sphingobacteriales</taxon>
        <taxon>Sphingobacteriaceae</taxon>
        <taxon>Mucilaginibacter</taxon>
    </lineage>
</organism>
<evidence type="ECO:0000259" key="7">
    <source>
        <dbReference type="Pfam" id="PF02687"/>
    </source>
</evidence>
<evidence type="ECO:0000256" key="1">
    <source>
        <dbReference type="ARBA" id="ARBA00004651"/>
    </source>
</evidence>
<evidence type="ECO:0000313" key="10">
    <source>
        <dbReference type="Proteomes" id="UP000189739"/>
    </source>
</evidence>
<accession>A0A1S9PJY4</accession>
<evidence type="ECO:0000256" key="5">
    <source>
        <dbReference type="ARBA" id="ARBA00023136"/>
    </source>
</evidence>
<dbReference type="InterPro" id="IPR050250">
    <property type="entry name" value="Macrolide_Exporter_MacB"/>
</dbReference>
<proteinExistence type="predicted"/>
<sequence length="806" mass="89555">MFKSILLITRRTLFKNKTYTFVNIGGLTLGIAAYILISAYVNFEKSFDRQFDGADGIYRVESSFYNGDNLTSSWPTSTNGYATAMKDNFPEISSIVRINFNGSERVVRYNNIKYREEHVCFADTNFFSFFSYPLIKGDKTHILNEANTIAISESAANKYFGNADPIGKFLEVSVSGGKINCMVTGVFKDVPKNSTMQFNFLISWLSTPEYFRDFWYIHESYTFLKLKPGAGTKSVEAKFPALAERYKTAESMRNLRWAITLVPFTTIHLNPAKQYEIEAKGNRVAVTFLNIIAYVILLIACVNYINLATSKAIDRAREVGIRKVNGANSLQLLLQFLFESVIIISCSLVLALLIVWVAQAYLPQLLGNSVSFGLLFNAPLFVQVGLVFIGSILLSGLYPAILLSGLQPASVLKGKYSFSATGAWLRKAMVGLQFAASIILIAGTVAVYRQISFMSQQQLGVSISETFVVKAPVSTPDYNAKVASFKQVLKNIPGVKSVSVSGAVPGKAVGEFLANRKFGAPKTDEHLYEMLKADHDFITSYDLQIVAGRAFDKARPSDSTGVILNEAAVKQFGFASNADAIGGKVWLETNEKSPNPVIGVVKNYHQQSLQQDYTPVVLFMDPALGWLPTKYFSIKFNGNNPERIVSSLKQNWNNYFPESSLDWFFLDDFYNRQYQQDQQFGKLFFAFSAVAIFIACMGLFGLTAYSTARRIKEIGVRKVLGASASNIVSILTLDAAKLVTLSGLLALPAAYIFIKQWLNGYAFRSALTWWQFIVPIMILLLISMGTIAFITLRAAMVPPVKALRDE</sequence>
<name>A0A1S9PJY4_9SPHI</name>
<feature type="transmembrane region" description="Helical" evidence="6">
    <location>
        <begin position="378"/>
        <end position="403"/>
    </location>
</feature>
<feature type="domain" description="ABC3 transporter permease C-terminal" evidence="7">
    <location>
        <begin position="290"/>
        <end position="408"/>
    </location>
</feature>
<dbReference type="Proteomes" id="UP000189739">
    <property type="component" value="Unassembled WGS sequence"/>
</dbReference>
<dbReference type="Pfam" id="PF12704">
    <property type="entry name" value="MacB_PCD"/>
    <property type="match status" value="1"/>
</dbReference>
<feature type="transmembrane region" description="Helical" evidence="6">
    <location>
        <begin position="683"/>
        <end position="706"/>
    </location>
</feature>
<evidence type="ECO:0000256" key="6">
    <source>
        <dbReference type="SAM" id="Phobius"/>
    </source>
</evidence>